<proteinExistence type="predicted"/>
<sequence length="154" mass="17467">MEFLIIKWVHILSAFLLFGTGLGSAFYKYFTDRTEDVAAIAVVNRLVVRADWLFTTPTIIIQPITGFWMMHILNLSIEAPWLWVSLALYLIAGACWLPVVVLQIRMRNLAEKCAAAQQPLSSEYHRMARTWLLLGIPAFAAMVAVVWLMVVKSI</sequence>
<protein>
    <recommendedName>
        <fullName evidence="3">Integral membrane protein</fullName>
    </recommendedName>
</protein>
<evidence type="ECO:0000313" key="2">
    <source>
        <dbReference type="EMBL" id="VAX10903.1"/>
    </source>
</evidence>
<keyword evidence="1" id="KW-0472">Membrane</keyword>
<name>A0A3B1BFN6_9ZZZZ</name>
<dbReference type="EMBL" id="UOFX01000079">
    <property type="protein sequence ID" value="VAX10903.1"/>
    <property type="molecule type" value="Genomic_DNA"/>
</dbReference>
<evidence type="ECO:0000256" key="1">
    <source>
        <dbReference type="SAM" id="Phobius"/>
    </source>
</evidence>
<feature type="transmembrane region" description="Helical" evidence="1">
    <location>
        <begin position="50"/>
        <end position="69"/>
    </location>
</feature>
<reference evidence="2" key="1">
    <citation type="submission" date="2018-06" db="EMBL/GenBank/DDBJ databases">
        <authorList>
            <person name="Zhirakovskaya E."/>
        </authorList>
    </citation>
    <scope>NUCLEOTIDE SEQUENCE</scope>
</reference>
<dbReference type="InterPro" id="IPR018729">
    <property type="entry name" value="DUF2269_transmembrane"/>
</dbReference>
<feature type="transmembrane region" description="Helical" evidence="1">
    <location>
        <begin position="81"/>
        <end position="102"/>
    </location>
</feature>
<accession>A0A3B1BFN6</accession>
<keyword evidence="1" id="KW-1133">Transmembrane helix</keyword>
<gene>
    <name evidence="2" type="ORF">MNBD_GAMMA26-1026</name>
</gene>
<feature type="transmembrane region" description="Helical" evidence="1">
    <location>
        <begin position="6"/>
        <end position="30"/>
    </location>
</feature>
<organism evidence="2">
    <name type="scientific">hydrothermal vent metagenome</name>
    <dbReference type="NCBI Taxonomy" id="652676"/>
    <lineage>
        <taxon>unclassified sequences</taxon>
        <taxon>metagenomes</taxon>
        <taxon>ecological metagenomes</taxon>
    </lineage>
</organism>
<evidence type="ECO:0008006" key="3">
    <source>
        <dbReference type="Google" id="ProtNLM"/>
    </source>
</evidence>
<keyword evidence="1" id="KW-0812">Transmembrane</keyword>
<dbReference type="AlphaFoldDB" id="A0A3B1BFN6"/>
<feature type="transmembrane region" description="Helical" evidence="1">
    <location>
        <begin position="131"/>
        <end position="150"/>
    </location>
</feature>
<dbReference type="Pfam" id="PF10027">
    <property type="entry name" value="DUF2269"/>
    <property type="match status" value="1"/>
</dbReference>